<feature type="region of interest" description="Disordered" evidence="13">
    <location>
        <begin position="1717"/>
        <end position="1754"/>
    </location>
</feature>
<dbReference type="InterPro" id="IPR000477">
    <property type="entry name" value="RT_dom"/>
</dbReference>
<dbReference type="InterPro" id="IPR007527">
    <property type="entry name" value="Znf_SWIM"/>
</dbReference>
<dbReference type="Pfam" id="PF00078">
    <property type="entry name" value="RVT_1"/>
    <property type="match status" value="1"/>
</dbReference>
<sequence>MWYQSLGYDSKEFMKFIKLEQGNMTVSQYVAEFIKLEQGNMTVSQYVAEFARLAKFSPTLVADEDSKARRFEEGLRPQIKTSVIAFELTTYRAVVNKALLIERGLNETQADREDKQKRSLGKDANASNVVITGIIQVSLAYAYVLFDPSATHSFVSVVFAKKHNLESVPLEIKLCVDTPVGGVVIASDICKSCVTKIADRELVANLTLLEMKDFYIILGMDWLAANYASVDSRSKKVKFQILGEMEFSFVGSGASVTPRVISALQVRRMLRRGCRGYRATGFIRPSVSPWGAPVLFMKKKDGSMRLCIDYREINRVTMRNKYPLPRIDDLFDQLQGAQIFSKIDLRSDFMDLMNRVFKPFLDQFVVVFIDDILIYSKSKEDHERHLRLVLQVLEEKKMYAKLKKCEFWLDSVAFLGHVISKDEISVDPKKVEAVVEWNRPNNVTEIRSFLGLAGYYRRFVESFSHLTMPLTCLTQKGVKFEWSEECEQSFQELKRRLVSAPILTIPNGSGGFIIYSDASKKGLGCVLMQHGRVVAYATRQRKPYEQNYPTHDMELAAVVFALKIWRHYLYGVQCEIFTDHKRLKYIFTQKELNMRQRRWLELIKDYYLTIKYHLGKANVVADALSRKSTGNLATMLTTQRRILEDLRKLRIEVKIEHQRPGGLLQPIPIPEWKWEHVSMDFVTGFPRTSSGNDSNWVIVDRLTKSAHFLAIKVGLSLERLEKLYVNEIVRLHGVPVTIVSDRDRRFISQFWKKLHMAMGTNLNFSTAFHPQTDGQSERTIQILEDMLRACAIDFRGSWEEHLPLVEFAYNNSYQASIQMAPYEALYGRKCRSPICWDDIGEKKILGLEIVQHTVDKIQLIKERLHSAQGVMRFRSKGKLSPRFIGPFEVLERVGEVAYRLALPPMLAGVHNVFHVSMLRNYASDRNHVVAHDPLQLREDLTYEKQPERIVDRKEQELRRRTIQYVKCCCHCSLSLSLSLKQSHHLEQRQRPTFEIWSSIEREFWSFGGHIALVVAVMSTQEMDGVRSFGASNSFVEDLPQPVEGNMQEDTPESVRNSVIEPRVGMEFDSLQQVIEFYKHYAYSKGFATMTRNSRKKKGFSETSYVNLKCNREGKYSSSVDDPSKKRSTIKNACEAGIKASMDITDKKWRILSFIEDHNHELSPSKSRHFAAFRHISTDTRRRLLINDNAGVRINSSIKASVVEAGGYENMTYNQRDVRNFLEKERRLKCKEGDGQALHDYFVRMQAKNSNFYHALDLDDELRVRNVFWVDARSRAAYESFNDVITFDTTYLTNKYDMPFAPFIGINHHGESIILGCGLLSSEDTDSFVWVFRQWLQSMCDIAPKAIITDQCQAMRRAIEIVFPETVHRWCIWHITMKLPVKLAGLEAYQDIKHYLLKAVHDSMTVEEFEEKWNHTITLHHLEENEWLAKLYEERERWVPAFLNSNFFAGMSSTQRSESMNAFFDGYVHSSTTLKVFVEQFEKAMRNKVEKEILSDFECFKGKLECSSSSPMEKQFQEAYTHEIFKRVRLEFAGRQGCIVNELVRGSDEVKYKIEDEACPGKLFEVRFNSSECLVGCVCRMFEFRGILCRHALFVLSQQRVTILPDRYILDRWRKNIKRKHTYVSTCTDDVQHNPVLERYEKLHRLAVGVLEIGAESVENFNVVEKLLIDLKDNFSRSCGKQPSSQRKNSVGAAPDVVRTEVVRSPTVVKRKGRPRMKRLKSSMEEAVSKPKKKRNNAVARNLAHSTSTTGVGGSAYGDCSTSNMEYPVSMPHSHDGVIHLTNPMPSQSFVSESMSQTQAHGNEDQALNLP</sequence>
<dbReference type="Pfam" id="PF03732">
    <property type="entry name" value="Retrotrans_gag"/>
    <property type="match status" value="1"/>
</dbReference>
<dbReference type="Pfam" id="PF08284">
    <property type="entry name" value="RVP_2"/>
    <property type="match status" value="1"/>
</dbReference>
<keyword evidence="11" id="KW-0695">RNA-directed DNA polymerase</keyword>
<dbReference type="GO" id="GO:0003676">
    <property type="term" value="F:nucleic acid binding"/>
    <property type="evidence" value="ECO:0007669"/>
    <property type="project" value="InterPro"/>
</dbReference>
<evidence type="ECO:0000256" key="10">
    <source>
        <dbReference type="ARBA" id="ARBA00022833"/>
    </source>
</evidence>
<dbReference type="InterPro" id="IPR056924">
    <property type="entry name" value="SH3_Tf2-1"/>
</dbReference>
<evidence type="ECO:0000256" key="5">
    <source>
        <dbReference type="ARBA" id="ARBA00022722"/>
    </source>
</evidence>
<dbReference type="SUPFAM" id="SSF53098">
    <property type="entry name" value="Ribonuclease H-like"/>
    <property type="match status" value="1"/>
</dbReference>
<evidence type="ECO:0000256" key="12">
    <source>
        <dbReference type="PROSITE-ProRule" id="PRU00325"/>
    </source>
</evidence>
<dbReference type="GO" id="GO:0016787">
    <property type="term" value="F:hydrolase activity"/>
    <property type="evidence" value="ECO:0007669"/>
    <property type="project" value="UniProtKB-KW"/>
</dbReference>
<feature type="domain" description="Integrase catalytic" evidence="15">
    <location>
        <begin position="664"/>
        <end position="829"/>
    </location>
</feature>
<accession>A0A2N9EVZ4</accession>
<keyword evidence="10" id="KW-0862">Zinc</keyword>
<dbReference type="PANTHER" id="PTHR31669">
    <property type="entry name" value="PROTEIN FAR1-RELATED SEQUENCE 10-RELATED"/>
    <property type="match status" value="1"/>
</dbReference>
<dbReference type="Gene3D" id="3.10.10.10">
    <property type="entry name" value="HIV Type 1 Reverse Transcriptase, subunit A, domain 1"/>
    <property type="match status" value="1"/>
</dbReference>
<dbReference type="FunFam" id="3.30.70.270:FF:000003">
    <property type="entry name" value="Transposon Ty3-G Gag-Pol polyprotein"/>
    <property type="match status" value="1"/>
</dbReference>
<dbReference type="PANTHER" id="PTHR31669:SF283">
    <property type="entry name" value="PROTEIN FAR1-RELATED SEQUENCE"/>
    <property type="match status" value="1"/>
</dbReference>
<gene>
    <name evidence="16" type="ORF">FSB_LOCUS6752</name>
</gene>
<dbReference type="InterPro" id="IPR043502">
    <property type="entry name" value="DNA/RNA_pol_sf"/>
</dbReference>
<evidence type="ECO:0000256" key="13">
    <source>
        <dbReference type="SAM" id="MobiDB-lite"/>
    </source>
</evidence>
<dbReference type="InterPro" id="IPR005162">
    <property type="entry name" value="Retrotrans_gag_dom"/>
</dbReference>
<feature type="region of interest" description="Disordered" evidence="13">
    <location>
        <begin position="1784"/>
        <end position="1810"/>
    </location>
</feature>
<dbReference type="PROSITE" id="PS50966">
    <property type="entry name" value="ZF_SWIM"/>
    <property type="match status" value="1"/>
</dbReference>
<dbReference type="SUPFAM" id="SSF56672">
    <property type="entry name" value="DNA/RNA polymerases"/>
    <property type="match status" value="1"/>
</dbReference>
<dbReference type="Pfam" id="PF10551">
    <property type="entry name" value="MULE"/>
    <property type="match status" value="1"/>
</dbReference>
<dbReference type="InterPro" id="IPR031052">
    <property type="entry name" value="FHY3/FAR1"/>
</dbReference>
<dbReference type="InterPro" id="IPR018289">
    <property type="entry name" value="MULE_transposase_dom"/>
</dbReference>
<organism evidence="16">
    <name type="scientific">Fagus sylvatica</name>
    <name type="common">Beechnut</name>
    <dbReference type="NCBI Taxonomy" id="28930"/>
    <lineage>
        <taxon>Eukaryota</taxon>
        <taxon>Viridiplantae</taxon>
        <taxon>Streptophyta</taxon>
        <taxon>Embryophyta</taxon>
        <taxon>Tracheophyta</taxon>
        <taxon>Spermatophyta</taxon>
        <taxon>Magnoliopsida</taxon>
        <taxon>eudicotyledons</taxon>
        <taxon>Gunneridae</taxon>
        <taxon>Pentapetalae</taxon>
        <taxon>rosids</taxon>
        <taxon>fabids</taxon>
        <taxon>Fagales</taxon>
        <taxon>Fagaceae</taxon>
        <taxon>Fagus</taxon>
    </lineage>
</organism>
<dbReference type="CDD" id="cd00303">
    <property type="entry name" value="retropepsin_like"/>
    <property type="match status" value="1"/>
</dbReference>
<evidence type="ECO:0000256" key="8">
    <source>
        <dbReference type="ARBA" id="ARBA00022771"/>
    </source>
</evidence>
<evidence type="ECO:0000256" key="11">
    <source>
        <dbReference type="ARBA" id="ARBA00022918"/>
    </source>
</evidence>
<dbReference type="EC" id="2.7.7.49" evidence="2"/>
<dbReference type="FunFam" id="3.30.70.270:FF:000020">
    <property type="entry name" value="Transposon Tf2-6 polyprotein-like Protein"/>
    <property type="match status" value="1"/>
</dbReference>
<dbReference type="Pfam" id="PF03101">
    <property type="entry name" value="FAR1"/>
    <property type="match status" value="1"/>
</dbReference>
<dbReference type="PROSITE" id="PS50994">
    <property type="entry name" value="INTEGRASE"/>
    <property type="match status" value="1"/>
</dbReference>
<dbReference type="InterPro" id="IPR012337">
    <property type="entry name" value="RNaseH-like_sf"/>
</dbReference>
<evidence type="ECO:0000259" key="15">
    <source>
        <dbReference type="PROSITE" id="PS50994"/>
    </source>
</evidence>
<dbReference type="InterPro" id="IPR041373">
    <property type="entry name" value="RT_RNaseH"/>
</dbReference>
<dbReference type="Pfam" id="PF04434">
    <property type="entry name" value="SWIM"/>
    <property type="match status" value="1"/>
</dbReference>
<dbReference type="InterPro" id="IPR006564">
    <property type="entry name" value="Znf_PMZ"/>
</dbReference>
<evidence type="ECO:0000256" key="3">
    <source>
        <dbReference type="ARBA" id="ARBA00022679"/>
    </source>
</evidence>
<evidence type="ECO:0000313" key="16">
    <source>
        <dbReference type="EMBL" id="SPC78870.1"/>
    </source>
</evidence>
<dbReference type="CDD" id="cd01647">
    <property type="entry name" value="RT_LTR"/>
    <property type="match status" value="1"/>
</dbReference>
<keyword evidence="6" id="KW-0479">Metal-binding</keyword>
<dbReference type="Gene3D" id="3.30.70.270">
    <property type="match status" value="3"/>
</dbReference>
<dbReference type="InterPro" id="IPR043128">
    <property type="entry name" value="Rev_trsase/Diguanyl_cyclase"/>
</dbReference>
<evidence type="ECO:0000256" key="7">
    <source>
        <dbReference type="ARBA" id="ARBA00022759"/>
    </source>
</evidence>
<dbReference type="Gene3D" id="3.30.420.10">
    <property type="entry name" value="Ribonuclease H-like superfamily/Ribonuclease H"/>
    <property type="match status" value="1"/>
</dbReference>
<name>A0A2N9EVZ4_FAGSY</name>
<feature type="compositionally biased region" description="Polar residues" evidence="13">
    <location>
        <begin position="1784"/>
        <end position="1800"/>
    </location>
</feature>
<dbReference type="GO" id="GO:0008270">
    <property type="term" value="F:zinc ion binding"/>
    <property type="evidence" value="ECO:0007669"/>
    <property type="project" value="UniProtKB-KW"/>
</dbReference>
<evidence type="ECO:0000259" key="14">
    <source>
        <dbReference type="PROSITE" id="PS50966"/>
    </source>
</evidence>
<dbReference type="InterPro" id="IPR021109">
    <property type="entry name" value="Peptidase_aspartic_dom_sf"/>
</dbReference>
<protein>
    <recommendedName>
        <fullName evidence="2">RNA-directed DNA polymerase</fullName>
        <ecNumber evidence="2">2.7.7.49</ecNumber>
    </recommendedName>
</protein>
<evidence type="ECO:0000256" key="6">
    <source>
        <dbReference type="ARBA" id="ARBA00022723"/>
    </source>
</evidence>
<keyword evidence="5" id="KW-0540">Nuclease</keyword>
<evidence type="ECO:0000256" key="4">
    <source>
        <dbReference type="ARBA" id="ARBA00022695"/>
    </source>
</evidence>
<evidence type="ECO:0000256" key="9">
    <source>
        <dbReference type="ARBA" id="ARBA00022801"/>
    </source>
</evidence>
<dbReference type="EMBL" id="OIVN01000354">
    <property type="protein sequence ID" value="SPC78870.1"/>
    <property type="molecule type" value="Genomic_DNA"/>
</dbReference>
<keyword evidence="8 12" id="KW-0863">Zinc-finger</keyword>
<proteinExistence type="inferred from homology"/>
<dbReference type="Gene3D" id="2.40.70.10">
    <property type="entry name" value="Acid Proteases"/>
    <property type="match status" value="1"/>
</dbReference>
<comment type="similarity">
    <text evidence="1">Belongs to the FHY3/FAR1 family.</text>
</comment>
<dbReference type="GO" id="GO:0015074">
    <property type="term" value="P:DNA integration"/>
    <property type="evidence" value="ECO:0007669"/>
    <property type="project" value="InterPro"/>
</dbReference>
<dbReference type="InterPro" id="IPR004330">
    <property type="entry name" value="FAR1_DNA_bnd_dom"/>
</dbReference>
<dbReference type="GO" id="GO:0003964">
    <property type="term" value="F:RNA-directed DNA polymerase activity"/>
    <property type="evidence" value="ECO:0007669"/>
    <property type="project" value="UniProtKB-KW"/>
</dbReference>
<keyword evidence="3" id="KW-0808">Transferase</keyword>
<dbReference type="Pfam" id="PF17917">
    <property type="entry name" value="RT_RNaseH"/>
    <property type="match status" value="1"/>
</dbReference>
<dbReference type="GO" id="GO:0006355">
    <property type="term" value="P:regulation of DNA-templated transcription"/>
    <property type="evidence" value="ECO:0007669"/>
    <property type="project" value="InterPro"/>
</dbReference>
<feature type="domain" description="SWIM-type" evidence="14">
    <location>
        <begin position="1563"/>
        <end position="1599"/>
    </location>
</feature>
<evidence type="ECO:0000256" key="2">
    <source>
        <dbReference type="ARBA" id="ARBA00012493"/>
    </source>
</evidence>
<dbReference type="Pfam" id="PF24626">
    <property type="entry name" value="SH3_Tf2-1"/>
    <property type="match status" value="1"/>
</dbReference>
<dbReference type="Gene3D" id="3.10.20.370">
    <property type="match status" value="1"/>
</dbReference>
<dbReference type="SMART" id="SM00575">
    <property type="entry name" value="ZnF_PMZ"/>
    <property type="match status" value="1"/>
</dbReference>
<dbReference type="CDD" id="cd09274">
    <property type="entry name" value="RNase_HI_RT_Ty3"/>
    <property type="match status" value="1"/>
</dbReference>
<dbReference type="InterPro" id="IPR036397">
    <property type="entry name" value="RNaseH_sf"/>
</dbReference>
<keyword evidence="7" id="KW-0255">Endonuclease</keyword>
<dbReference type="GO" id="GO:0004519">
    <property type="term" value="F:endonuclease activity"/>
    <property type="evidence" value="ECO:0007669"/>
    <property type="project" value="UniProtKB-KW"/>
</dbReference>
<reference evidence="16" key="1">
    <citation type="submission" date="2018-02" db="EMBL/GenBank/DDBJ databases">
        <authorList>
            <person name="Cohen D.B."/>
            <person name="Kent A.D."/>
        </authorList>
    </citation>
    <scope>NUCLEOTIDE SEQUENCE</scope>
</reference>
<keyword evidence="9" id="KW-0378">Hydrolase</keyword>
<evidence type="ECO:0000256" key="1">
    <source>
        <dbReference type="ARBA" id="ARBA00005889"/>
    </source>
</evidence>
<dbReference type="InterPro" id="IPR001584">
    <property type="entry name" value="Integrase_cat-core"/>
</dbReference>
<keyword evidence="4" id="KW-0548">Nucleotidyltransferase</keyword>